<dbReference type="Pfam" id="PF00117">
    <property type="entry name" value="GATase"/>
    <property type="match status" value="1"/>
</dbReference>
<dbReference type="InterPro" id="IPR017926">
    <property type="entry name" value="GATASE"/>
</dbReference>
<evidence type="ECO:0000256" key="4">
    <source>
        <dbReference type="ARBA" id="ARBA00022801"/>
    </source>
</evidence>
<evidence type="ECO:0000313" key="13">
    <source>
        <dbReference type="EMBL" id="OGI59018.1"/>
    </source>
</evidence>
<feature type="active site" evidence="10 11">
    <location>
        <position position="196"/>
    </location>
</feature>
<proteinExistence type="inferred from homology"/>
<comment type="subunit">
    <text evidence="10">Heterodimer of HisH and HisF.</text>
</comment>
<dbReference type="GO" id="GO:0000105">
    <property type="term" value="P:L-histidine biosynthetic process"/>
    <property type="evidence" value="ECO:0007669"/>
    <property type="project" value="UniProtKB-UniRule"/>
</dbReference>
<evidence type="ECO:0000256" key="7">
    <source>
        <dbReference type="ARBA" id="ARBA00023239"/>
    </source>
</evidence>
<evidence type="ECO:0000256" key="9">
    <source>
        <dbReference type="ARBA" id="ARBA00049534"/>
    </source>
</evidence>
<dbReference type="GO" id="GO:0004359">
    <property type="term" value="F:glutaminase activity"/>
    <property type="evidence" value="ECO:0007669"/>
    <property type="project" value="UniProtKB-EC"/>
</dbReference>
<feature type="domain" description="Glutamine amidotransferase" evidence="12">
    <location>
        <begin position="6"/>
        <end position="210"/>
    </location>
</feature>
<keyword evidence="6 10" id="KW-0368">Histidine biosynthesis</keyword>
<keyword evidence="7 10" id="KW-0456">Lyase</keyword>
<comment type="catalytic activity">
    <reaction evidence="8 10">
        <text>5-[(5-phospho-1-deoxy-D-ribulos-1-ylimino)methylamino]-1-(5-phospho-beta-D-ribosyl)imidazole-4-carboxamide + L-glutamine = D-erythro-1-(imidazol-4-yl)glycerol 3-phosphate + 5-amino-1-(5-phospho-beta-D-ribosyl)imidazole-4-carboxamide + L-glutamate + H(+)</text>
        <dbReference type="Rhea" id="RHEA:24793"/>
        <dbReference type="ChEBI" id="CHEBI:15378"/>
        <dbReference type="ChEBI" id="CHEBI:29985"/>
        <dbReference type="ChEBI" id="CHEBI:58278"/>
        <dbReference type="ChEBI" id="CHEBI:58359"/>
        <dbReference type="ChEBI" id="CHEBI:58475"/>
        <dbReference type="ChEBI" id="CHEBI:58525"/>
        <dbReference type="EC" id="4.3.2.10"/>
    </reaction>
</comment>
<dbReference type="EC" id="4.3.2.10" evidence="10"/>
<dbReference type="EMBL" id="MFSV01000022">
    <property type="protein sequence ID" value="OGI59018.1"/>
    <property type="molecule type" value="Genomic_DNA"/>
</dbReference>
<evidence type="ECO:0000256" key="6">
    <source>
        <dbReference type="ARBA" id="ARBA00023102"/>
    </source>
</evidence>
<dbReference type="InterPro" id="IPR029062">
    <property type="entry name" value="Class_I_gatase-like"/>
</dbReference>
<evidence type="ECO:0000256" key="8">
    <source>
        <dbReference type="ARBA" id="ARBA00047838"/>
    </source>
</evidence>
<keyword evidence="3 10" id="KW-0028">Amino-acid biosynthesis</keyword>
<feature type="active site" evidence="10 11">
    <location>
        <position position="194"/>
    </location>
</feature>
<dbReference type="InterPro" id="IPR010139">
    <property type="entry name" value="Imidazole-glycPsynth_HisH"/>
</dbReference>
<protein>
    <recommendedName>
        <fullName evidence="10">Imidazole glycerol phosphate synthase subunit HisH</fullName>
        <ecNumber evidence="10">4.3.2.10</ecNumber>
    </recommendedName>
    <alternativeName>
        <fullName evidence="10">IGP synthase glutaminase subunit</fullName>
        <ecNumber evidence="10">3.5.1.2</ecNumber>
    </alternativeName>
    <alternativeName>
        <fullName evidence="10">IGP synthase subunit HisH</fullName>
    </alternativeName>
    <alternativeName>
        <fullName evidence="10">ImGP synthase subunit HisH</fullName>
        <shortName evidence="10">IGPS subunit HisH</shortName>
    </alternativeName>
</protein>
<dbReference type="NCBIfam" id="TIGR01855">
    <property type="entry name" value="IMP_synth_hisH"/>
    <property type="match status" value="1"/>
</dbReference>
<dbReference type="Gene3D" id="3.40.50.880">
    <property type="match status" value="1"/>
</dbReference>
<dbReference type="PIRSF" id="PIRSF000495">
    <property type="entry name" value="Amidotransf_hisH"/>
    <property type="match status" value="1"/>
</dbReference>
<dbReference type="CDD" id="cd01748">
    <property type="entry name" value="GATase1_IGP_Synthase"/>
    <property type="match status" value="1"/>
</dbReference>
<dbReference type="GO" id="GO:0016829">
    <property type="term" value="F:lyase activity"/>
    <property type="evidence" value="ECO:0007669"/>
    <property type="project" value="UniProtKB-KW"/>
</dbReference>
<gene>
    <name evidence="10" type="primary">hisH</name>
    <name evidence="13" type="ORF">A2V58_00780</name>
</gene>
<keyword evidence="5 10" id="KW-0315">Glutamine amidotransferase</keyword>
<evidence type="ECO:0000256" key="5">
    <source>
        <dbReference type="ARBA" id="ARBA00022962"/>
    </source>
</evidence>
<dbReference type="HAMAP" id="MF_00278">
    <property type="entry name" value="HisH"/>
    <property type="match status" value="1"/>
</dbReference>
<keyword evidence="4 10" id="KW-0378">Hydrolase</keyword>
<comment type="caution">
    <text evidence="13">The sequence shown here is derived from an EMBL/GenBank/DDBJ whole genome shotgun (WGS) entry which is preliminary data.</text>
</comment>
<dbReference type="PANTHER" id="PTHR42701:SF2">
    <property type="entry name" value="IMIDAZOLE GLYCEROL PHOSPHATE SYNTHASE SUBUNIT HISH 1"/>
    <property type="match status" value="1"/>
</dbReference>
<keyword evidence="2 10" id="KW-0963">Cytoplasm</keyword>
<evidence type="ECO:0000256" key="10">
    <source>
        <dbReference type="HAMAP-Rule" id="MF_00278"/>
    </source>
</evidence>
<dbReference type="PROSITE" id="PS51273">
    <property type="entry name" value="GATASE_TYPE_1"/>
    <property type="match status" value="1"/>
</dbReference>
<dbReference type="PANTHER" id="PTHR42701">
    <property type="entry name" value="IMIDAZOLE GLYCEROL PHOSPHATE SYNTHASE SUBUNIT HISH"/>
    <property type="match status" value="1"/>
</dbReference>
<organism evidence="13 14">
    <name type="scientific">Candidatus Muproteobacteria bacterium RBG_19FT_COMBO_61_10</name>
    <dbReference type="NCBI Taxonomy" id="1817761"/>
    <lineage>
        <taxon>Bacteria</taxon>
        <taxon>Pseudomonadati</taxon>
        <taxon>Pseudomonadota</taxon>
        <taxon>Candidatus Muproteobacteria</taxon>
    </lineage>
</organism>
<evidence type="ECO:0000313" key="14">
    <source>
        <dbReference type="Proteomes" id="UP000177950"/>
    </source>
</evidence>
<dbReference type="AlphaFoldDB" id="A0A1F6UNV3"/>
<evidence type="ECO:0000256" key="1">
    <source>
        <dbReference type="ARBA" id="ARBA00005091"/>
    </source>
</evidence>
<keyword evidence="13" id="KW-0808">Transferase</keyword>
<dbReference type="GO" id="GO:0000107">
    <property type="term" value="F:imidazoleglycerol-phosphate synthase activity"/>
    <property type="evidence" value="ECO:0007669"/>
    <property type="project" value="UniProtKB-UniRule"/>
</dbReference>
<feature type="active site" description="Nucleophile" evidence="10 11">
    <location>
        <position position="82"/>
    </location>
</feature>
<evidence type="ECO:0000256" key="3">
    <source>
        <dbReference type="ARBA" id="ARBA00022605"/>
    </source>
</evidence>
<accession>A0A1F6UNV3</accession>
<dbReference type="EC" id="3.5.1.2" evidence="10"/>
<name>A0A1F6UNV3_9PROT</name>
<comment type="function">
    <text evidence="10">IGPS catalyzes the conversion of PRFAR and glutamine to IGP, AICAR and glutamate. The HisH subunit catalyzes the hydrolysis of glutamine to glutamate and ammonia as part of the synthesis of IGP and AICAR. The resulting ammonia molecule is channeled to the active site of HisF.</text>
</comment>
<sequence length="216" mass="23836">MNTVAVIDYGMGNLRSVCKALEHVSDSVRVQLTAKAEDLLRADRVVFPGQGAIGGCIGALDELGLRTALLQAMQTKPFLGICLGLQALYEFSEEGGGTQGLGVFKGRVPLFPREQMRDALTGQVLKVPHMGWNQVTQTKPHPLWSGIPQDERFYFVHSYFVESREREAVAGITEYGLRFTSAAGRDNIFAVQFHPEKSQHAGLQLLKNFLEWDGDA</sequence>
<comment type="pathway">
    <text evidence="1 10">Amino-acid biosynthesis; L-histidine biosynthesis; L-histidine from 5-phospho-alpha-D-ribose 1-diphosphate: step 5/9.</text>
</comment>
<comment type="catalytic activity">
    <reaction evidence="9 10">
        <text>L-glutamine + H2O = L-glutamate + NH4(+)</text>
        <dbReference type="Rhea" id="RHEA:15889"/>
        <dbReference type="ChEBI" id="CHEBI:15377"/>
        <dbReference type="ChEBI" id="CHEBI:28938"/>
        <dbReference type="ChEBI" id="CHEBI:29985"/>
        <dbReference type="ChEBI" id="CHEBI:58359"/>
        <dbReference type="EC" id="3.5.1.2"/>
    </reaction>
</comment>
<reference evidence="13 14" key="1">
    <citation type="journal article" date="2016" name="Nat. Commun.">
        <title>Thousands of microbial genomes shed light on interconnected biogeochemical processes in an aquifer system.</title>
        <authorList>
            <person name="Anantharaman K."/>
            <person name="Brown C.T."/>
            <person name="Hug L.A."/>
            <person name="Sharon I."/>
            <person name="Castelle C.J."/>
            <person name="Probst A.J."/>
            <person name="Thomas B.C."/>
            <person name="Singh A."/>
            <person name="Wilkins M.J."/>
            <person name="Karaoz U."/>
            <person name="Brodie E.L."/>
            <person name="Williams K.H."/>
            <person name="Hubbard S.S."/>
            <person name="Banfield J.F."/>
        </authorList>
    </citation>
    <scope>NUCLEOTIDE SEQUENCE [LARGE SCALE GENOMIC DNA]</scope>
</reference>
<dbReference type="UniPathway" id="UPA00031">
    <property type="reaction ID" value="UER00010"/>
</dbReference>
<dbReference type="Proteomes" id="UP000177950">
    <property type="component" value="Unassembled WGS sequence"/>
</dbReference>
<dbReference type="SUPFAM" id="SSF52317">
    <property type="entry name" value="Class I glutamine amidotransferase-like"/>
    <property type="match status" value="1"/>
</dbReference>
<dbReference type="GO" id="GO:0005737">
    <property type="term" value="C:cytoplasm"/>
    <property type="evidence" value="ECO:0007669"/>
    <property type="project" value="UniProtKB-SubCell"/>
</dbReference>
<comment type="subcellular location">
    <subcellularLocation>
        <location evidence="10">Cytoplasm</location>
    </subcellularLocation>
</comment>
<evidence type="ECO:0000259" key="12">
    <source>
        <dbReference type="Pfam" id="PF00117"/>
    </source>
</evidence>
<evidence type="ECO:0000256" key="2">
    <source>
        <dbReference type="ARBA" id="ARBA00022490"/>
    </source>
</evidence>
<evidence type="ECO:0000256" key="11">
    <source>
        <dbReference type="PIRSR" id="PIRSR000495-1"/>
    </source>
</evidence>